<feature type="compositionally biased region" description="Basic residues" evidence="1">
    <location>
        <begin position="58"/>
        <end position="116"/>
    </location>
</feature>
<protein>
    <submittedName>
        <fullName evidence="2">Uncharacterized protein</fullName>
    </submittedName>
</protein>
<proteinExistence type="predicted"/>
<feature type="non-terminal residue" evidence="2">
    <location>
        <position position="1"/>
    </location>
</feature>
<name>A0A6J4TML9_9ACTN</name>
<feature type="compositionally biased region" description="Low complexity" evidence="1">
    <location>
        <begin position="147"/>
        <end position="161"/>
    </location>
</feature>
<dbReference type="AlphaFoldDB" id="A0A6J4TML9"/>
<evidence type="ECO:0000256" key="1">
    <source>
        <dbReference type="SAM" id="MobiDB-lite"/>
    </source>
</evidence>
<reference evidence="2" key="1">
    <citation type="submission" date="2020-02" db="EMBL/GenBank/DDBJ databases">
        <authorList>
            <person name="Meier V. D."/>
        </authorList>
    </citation>
    <scope>NUCLEOTIDE SEQUENCE</scope>
    <source>
        <strain evidence="2">AVDCRST_MAG79</strain>
    </source>
</reference>
<sequence>LGCRVRLPEHLPGVGGRLTGAGADAALDGDRRGRRRVLRRMGGGRPRRGERQVAGAPRARRTVRRGRDLRRGRRRQARSAPVRRRPRAPRHLSRRRRARRHGRQPARARRPGRRRRRDDQRLDRLVAALPEGSRGPGRGARPRHPPAARAAGRPRPARTGV</sequence>
<dbReference type="EMBL" id="CADCWC010000102">
    <property type="protein sequence ID" value="CAA9526221.1"/>
    <property type="molecule type" value="Genomic_DNA"/>
</dbReference>
<feature type="non-terminal residue" evidence="2">
    <location>
        <position position="161"/>
    </location>
</feature>
<accession>A0A6J4TML9</accession>
<evidence type="ECO:0000313" key="2">
    <source>
        <dbReference type="EMBL" id="CAA9526221.1"/>
    </source>
</evidence>
<feature type="region of interest" description="Disordered" evidence="1">
    <location>
        <begin position="40"/>
        <end position="161"/>
    </location>
</feature>
<gene>
    <name evidence="2" type="ORF">AVDCRST_MAG79-533</name>
</gene>
<organism evidence="2">
    <name type="scientific">uncultured Thermoleophilia bacterium</name>
    <dbReference type="NCBI Taxonomy" id="1497501"/>
    <lineage>
        <taxon>Bacteria</taxon>
        <taxon>Bacillati</taxon>
        <taxon>Actinomycetota</taxon>
        <taxon>Thermoleophilia</taxon>
        <taxon>environmental samples</taxon>
    </lineage>
</organism>